<dbReference type="OrthoDB" id="10442160at2759"/>
<protein>
    <submittedName>
        <fullName evidence="2">Uncharacterized protein</fullName>
    </submittedName>
</protein>
<comment type="caution">
    <text evidence="2">The sequence shown here is derived from an EMBL/GenBank/DDBJ whole genome shotgun (WGS) entry which is preliminary data.</text>
</comment>
<dbReference type="OMA" id="CKAYMSY"/>
<dbReference type="AlphaFoldDB" id="A0A0V0R692"/>
<reference evidence="2 3" key="1">
    <citation type="journal article" date="2015" name="Sci. Rep.">
        <title>Genome of the facultative scuticociliatosis pathogen Pseudocohnilembus persalinus provides insight into its virulence through horizontal gene transfer.</title>
        <authorList>
            <person name="Xiong J."/>
            <person name="Wang G."/>
            <person name="Cheng J."/>
            <person name="Tian M."/>
            <person name="Pan X."/>
            <person name="Warren A."/>
            <person name="Jiang C."/>
            <person name="Yuan D."/>
            <person name="Miao W."/>
        </authorList>
    </citation>
    <scope>NUCLEOTIDE SEQUENCE [LARGE SCALE GENOMIC DNA]</scope>
    <source>
        <strain evidence="2">36N120E</strain>
    </source>
</reference>
<gene>
    <name evidence="2" type="ORF">PPERSA_08394</name>
</gene>
<keyword evidence="3" id="KW-1185">Reference proteome</keyword>
<accession>A0A0V0R692</accession>
<keyword evidence="1" id="KW-0472">Membrane</keyword>
<name>A0A0V0R692_PSEPJ</name>
<keyword evidence="1" id="KW-0812">Transmembrane</keyword>
<keyword evidence="1" id="KW-1133">Transmembrane helix</keyword>
<feature type="transmembrane region" description="Helical" evidence="1">
    <location>
        <begin position="24"/>
        <end position="46"/>
    </location>
</feature>
<dbReference type="EMBL" id="LDAU01000041">
    <property type="protein sequence ID" value="KRX09993.1"/>
    <property type="molecule type" value="Genomic_DNA"/>
</dbReference>
<dbReference type="Proteomes" id="UP000054937">
    <property type="component" value="Unassembled WGS sequence"/>
</dbReference>
<dbReference type="InParanoid" id="A0A0V0R692"/>
<organism evidence="2 3">
    <name type="scientific">Pseudocohnilembus persalinus</name>
    <name type="common">Ciliate</name>
    <dbReference type="NCBI Taxonomy" id="266149"/>
    <lineage>
        <taxon>Eukaryota</taxon>
        <taxon>Sar</taxon>
        <taxon>Alveolata</taxon>
        <taxon>Ciliophora</taxon>
        <taxon>Intramacronucleata</taxon>
        <taxon>Oligohymenophorea</taxon>
        <taxon>Scuticociliatia</taxon>
        <taxon>Philasterida</taxon>
        <taxon>Pseudocohnilembidae</taxon>
        <taxon>Pseudocohnilembus</taxon>
    </lineage>
</organism>
<evidence type="ECO:0000313" key="2">
    <source>
        <dbReference type="EMBL" id="KRX09993.1"/>
    </source>
</evidence>
<evidence type="ECO:0000313" key="3">
    <source>
        <dbReference type="Proteomes" id="UP000054937"/>
    </source>
</evidence>
<evidence type="ECO:0000256" key="1">
    <source>
        <dbReference type="SAM" id="Phobius"/>
    </source>
</evidence>
<proteinExistence type="predicted"/>
<sequence>MDYKSRFEFEIEQKALAEQKHKKLILTSLIYLAFCIVFAVGFHFTINDTKSDIRQLEKQGFDSSLAYSQCKAYMSYLRKAQIYPIIFGPKKLDSMILSVENKAELQEIAIETTNEFLKAIESGKEEDFPLMETNFYVQTQQALQVLRENKFTVKVVEDQEKFKQLHKITQSKILEVMHYSGLNTERAKNHYLEQYQINDEFAKQGLLLFFPPTEIIERTNTEDQELILQQQEQQKEKNAVQRNEQYQFLLRTHLQVNTPYFLQIQDQNGKVVSPQPLSFSHKITLENQLKSPLKYKHFTNNMLTYLENYRLSRDWYLVDVDGLSKTSQLVYQESQQKKLLQRSQ</sequence>